<sequence length="115" mass="12660">MQISSIFTFAVLAAGVTADLHHQAVCVKNRVESPVGGTPWSVSYTWSNNYEILPDATKCACDYYKNRNTGSKQWDQCPDCEFDGMACNSKGWHIGGDEMNYYCTKKCGAEGAEAN</sequence>
<proteinExistence type="predicted"/>
<gene>
    <name evidence="1" type="ORF">CI238_09915</name>
</gene>
<keyword evidence="2" id="KW-1185">Reference proteome</keyword>
<dbReference type="AlphaFoldDB" id="A0A167DRS7"/>
<reference evidence="1 2" key="1">
    <citation type="submission" date="2015-06" db="EMBL/GenBank/DDBJ databases">
        <title>Survival trade-offs in plant roots during colonization by closely related pathogenic and mutualistic fungi.</title>
        <authorList>
            <person name="Hacquard S."/>
            <person name="Kracher B."/>
            <person name="Hiruma K."/>
            <person name="Weinman A."/>
            <person name="Muench P."/>
            <person name="Garrido Oter R."/>
            <person name="Ver Loren van Themaat E."/>
            <person name="Dallerey J.-F."/>
            <person name="Damm U."/>
            <person name="Henrissat B."/>
            <person name="Lespinet O."/>
            <person name="Thon M."/>
            <person name="Kemen E."/>
            <person name="McHardy A.C."/>
            <person name="Schulze-Lefert P."/>
            <person name="O'Connell R.J."/>
        </authorList>
    </citation>
    <scope>NUCLEOTIDE SEQUENCE [LARGE SCALE GENOMIC DNA]</scope>
    <source>
        <strain evidence="1 2">MAFF 238704</strain>
    </source>
</reference>
<comment type="caution">
    <text evidence="1">The sequence shown here is derived from an EMBL/GenBank/DDBJ whole genome shotgun (WGS) entry which is preliminary data.</text>
</comment>
<accession>A0A167DRS7</accession>
<evidence type="ECO:0000313" key="2">
    <source>
        <dbReference type="Proteomes" id="UP000076584"/>
    </source>
</evidence>
<dbReference type="STRING" id="1573173.A0A167DRS7"/>
<dbReference type="EMBL" id="LFIW01000911">
    <property type="protein sequence ID" value="KZL84254.1"/>
    <property type="molecule type" value="Genomic_DNA"/>
</dbReference>
<name>A0A167DRS7_COLIC</name>
<dbReference type="OrthoDB" id="3489571at2759"/>
<evidence type="ECO:0000313" key="1">
    <source>
        <dbReference type="EMBL" id="KZL84254.1"/>
    </source>
</evidence>
<dbReference type="Proteomes" id="UP000076584">
    <property type="component" value="Unassembled WGS sequence"/>
</dbReference>
<protein>
    <submittedName>
        <fullName evidence="1">Uncharacterized protein</fullName>
    </submittedName>
</protein>
<organism evidence="1 2">
    <name type="scientific">Colletotrichum incanum</name>
    <name type="common">Soybean anthracnose fungus</name>
    <dbReference type="NCBI Taxonomy" id="1573173"/>
    <lineage>
        <taxon>Eukaryota</taxon>
        <taxon>Fungi</taxon>
        <taxon>Dikarya</taxon>
        <taxon>Ascomycota</taxon>
        <taxon>Pezizomycotina</taxon>
        <taxon>Sordariomycetes</taxon>
        <taxon>Hypocreomycetidae</taxon>
        <taxon>Glomerellales</taxon>
        <taxon>Glomerellaceae</taxon>
        <taxon>Colletotrichum</taxon>
        <taxon>Colletotrichum spaethianum species complex</taxon>
    </lineage>
</organism>